<evidence type="ECO:0000259" key="8">
    <source>
        <dbReference type="Pfam" id="PF14322"/>
    </source>
</evidence>
<evidence type="ECO:0000256" key="6">
    <source>
        <dbReference type="SAM" id="SignalP"/>
    </source>
</evidence>
<feature type="domain" description="RagB/SusD" evidence="7">
    <location>
        <begin position="462"/>
        <end position="719"/>
    </location>
</feature>
<evidence type="ECO:0008006" key="11">
    <source>
        <dbReference type="Google" id="ProtNLM"/>
    </source>
</evidence>
<dbReference type="InterPro" id="IPR012944">
    <property type="entry name" value="SusD_RagB_dom"/>
</dbReference>
<evidence type="ECO:0000256" key="2">
    <source>
        <dbReference type="ARBA" id="ARBA00006275"/>
    </source>
</evidence>
<dbReference type="InterPro" id="IPR011990">
    <property type="entry name" value="TPR-like_helical_dom_sf"/>
</dbReference>
<evidence type="ECO:0000256" key="3">
    <source>
        <dbReference type="ARBA" id="ARBA00022729"/>
    </source>
</evidence>
<feature type="domain" description="SusD-like N-terminal" evidence="8">
    <location>
        <begin position="111"/>
        <end position="206"/>
    </location>
</feature>
<sequence>MKTIYGLFLAVSVLGVTATSCSDYLTEDNKTGTTADLAYNTASGIDGLVSSAYAYARGWWGKEPSLGLAEMGSDLFYYGYDNKQKSLCSYDLSAESYGFSSTSGTNAVNNNPCLDQYWELFYAGIDVCNNTLKYVDESSAIDDTQKAAYEADAYFLRALYYSQMVALWGPIPYNSEPITTVSTTPVRQPENVVYGHILDDLKLAMEKYKSAGIMSQSNATGTGRAYYYSAEALYARVALYAASWLGANSVDGYGNLYTEALNAAKDVISSSGASLYTRYSDTWNLNNEENNSESLFRVHYGNTLSSGYDNCVPYRFSTDEDGDHEEYNSLLTRRGYSKNGGSAMNLMFVSMWNNGASDLGGSGQNKNQVFVRVTDATSSSRNDYIVSATTGEKVTVGPYYSPYGRGFTRYLPSLYLWQLLDEVKETDQRYQGTMLTSYRIPKDLAGNATNYPNMADQDFADYDSVYNADGNYFNGGGAAIVYSLLDGDSQEGQAAQAEAKNKYRIQFASGGDIPVYTSNDPATALPTKSAKKTSDVYGDSRYNSYKIGGWCSYPGIRKFLDDQYDTDYPTYDCSYRDIMVLRLAEMYLIEAEAEMQTGDNSSALATINALRTVRAISGKDNKISGTVTIETILKERALELCGEYQRWFDLKRTHTLLDHVKKYNAQGSGNIALKHYYRPIPSYELESDTNLSSETYSQDADGVIQYSTASANMWQNPGY</sequence>
<evidence type="ECO:0000259" key="7">
    <source>
        <dbReference type="Pfam" id="PF07980"/>
    </source>
</evidence>
<comment type="caution">
    <text evidence="9">The sequence shown here is derived from an EMBL/GenBank/DDBJ whole genome shotgun (WGS) entry which is preliminary data.</text>
</comment>
<protein>
    <recommendedName>
        <fullName evidence="11">RagB/SusD family nutrient uptake outer membrane protein</fullName>
    </recommendedName>
</protein>
<evidence type="ECO:0000256" key="4">
    <source>
        <dbReference type="ARBA" id="ARBA00023136"/>
    </source>
</evidence>
<dbReference type="InterPro" id="IPR033985">
    <property type="entry name" value="SusD-like_N"/>
</dbReference>
<dbReference type="GO" id="GO:0009279">
    <property type="term" value="C:cell outer membrane"/>
    <property type="evidence" value="ECO:0007669"/>
    <property type="project" value="UniProtKB-SubCell"/>
</dbReference>
<organism evidence="9 10">
    <name type="scientific">Segatella bryantii</name>
    <name type="common">Prevotella bryantii</name>
    <dbReference type="NCBI Taxonomy" id="77095"/>
    <lineage>
        <taxon>Bacteria</taxon>
        <taxon>Pseudomonadati</taxon>
        <taxon>Bacteroidota</taxon>
        <taxon>Bacteroidia</taxon>
        <taxon>Bacteroidales</taxon>
        <taxon>Prevotellaceae</taxon>
        <taxon>Segatella</taxon>
    </lineage>
</organism>
<dbReference type="EMBL" id="BPTR01000001">
    <property type="protein sequence ID" value="GJG27491.1"/>
    <property type="molecule type" value="Genomic_DNA"/>
</dbReference>
<dbReference type="SUPFAM" id="SSF48452">
    <property type="entry name" value="TPR-like"/>
    <property type="match status" value="1"/>
</dbReference>
<evidence type="ECO:0000256" key="5">
    <source>
        <dbReference type="ARBA" id="ARBA00023237"/>
    </source>
</evidence>
<feature type="signal peptide" evidence="6">
    <location>
        <begin position="1"/>
        <end position="18"/>
    </location>
</feature>
<dbReference type="Gene3D" id="1.25.40.390">
    <property type="match status" value="2"/>
</dbReference>
<accession>A0AA37MIV3</accession>
<comment type="subcellular location">
    <subcellularLocation>
        <location evidence="1">Cell outer membrane</location>
    </subcellularLocation>
</comment>
<keyword evidence="5" id="KW-0998">Cell outer membrane</keyword>
<proteinExistence type="inferred from homology"/>
<name>A0AA37MIV3_SEGBR</name>
<dbReference type="PROSITE" id="PS51257">
    <property type="entry name" value="PROKAR_LIPOPROTEIN"/>
    <property type="match status" value="1"/>
</dbReference>
<evidence type="ECO:0000313" key="9">
    <source>
        <dbReference type="EMBL" id="GJG27491.1"/>
    </source>
</evidence>
<dbReference type="RefSeq" id="WP_074802906.1">
    <property type="nucleotide sequence ID" value="NZ_BPTR01000001.1"/>
</dbReference>
<dbReference type="AlphaFoldDB" id="A0AA37MIV3"/>
<comment type="similarity">
    <text evidence="2">Belongs to the SusD family.</text>
</comment>
<keyword evidence="3 6" id="KW-0732">Signal</keyword>
<reference evidence="9" key="1">
    <citation type="submission" date="2021-08" db="EMBL/GenBank/DDBJ databases">
        <title>Prevotella lacticifex sp. nov., isolated from rumen of cow.</title>
        <authorList>
            <person name="Shinkai T."/>
            <person name="Ikeyama N."/>
            <person name="Kumagai M."/>
            <person name="Ohmori H."/>
            <person name="Sakamoto M."/>
            <person name="Ohkuma M."/>
            <person name="Mitsumori M."/>
        </authorList>
    </citation>
    <scope>NUCLEOTIDE SEQUENCE</scope>
    <source>
        <strain evidence="9">DSM 11371</strain>
    </source>
</reference>
<evidence type="ECO:0000256" key="1">
    <source>
        <dbReference type="ARBA" id="ARBA00004442"/>
    </source>
</evidence>
<dbReference type="Pfam" id="PF14322">
    <property type="entry name" value="SusD-like_3"/>
    <property type="match status" value="1"/>
</dbReference>
<keyword evidence="4" id="KW-0472">Membrane</keyword>
<gene>
    <name evidence="9" type="ORF">PRRU23_11910</name>
</gene>
<evidence type="ECO:0000313" key="10">
    <source>
        <dbReference type="Proteomes" id="UP000887043"/>
    </source>
</evidence>
<dbReference type="Proteomes" id="UP000887043">
    <property type="component" value="Unassembled WGS sequence"/>
</dbReference>
<feature type="chain" id="PRO_5041279546" description="RagB/SusD family nutrient uptake outer membrane protein" evidence="6">
    <location>
        <begin position="19"/>
        <end position="719"/>
    </location>
</feature>
<dbReference type="Pfam" id="PF07980">
    <property type="entry name" value="SusD_RagB"/>
    <property type="match status" value="1"/>
</dbReference>